<gene>
    <name evidence="1" type="ORF">SAMN05660991_04235</name>
</gene>
<dbReference type="STRING" id="673521.SAMN05660991_04235"/>
<reference evidence="2" key="1">
    <citation type="submission" date="2016-10" db="EMBL/GenBank/DDBJ databases">
        <authorList>
            <person name="Varghese N."/>
            <person name="Submissions S."/>
        </authorList>
    </citation>
    <scope>NUCLEOTIDE SEQUENCE [LARGE SCALE GENOMIC DNA]</scope>
    <source>
        <strain evidence="2">DSM 45413</strain>
    </source>
</reference>
<sequence>MRAVGGVTACASVAPMSEAARQRWEYATIPLLIHNTKAILDSWGVDGWELVTVLPGPGGADQLVAYLKRPAS</sequence>
<name>A0A1H8WAD5_9ACTN</name>
<evidence type="ECO:0008006" key="3">
    <source>
        <dbReference type="Google" id="ProtNLM"/>
    </source>
</evidence>
<accession>A0A1H8WAD5</accession>
<keyword evidence="2" id="KW-1185">Reference proteome</keyword>
<proteinExistence type="predicted"/>
<dbReference type="EMBL" id="FOEE01000018">
    <property type="protein sequence ID" value="SEP24615.1"/>
    <property type="molecule type" value="Genomic_DNA"/>
</dbReference>
<organism evidence="1 2">
    <name type="scientific">Trujillonella endophytica</name>
    <dbReference type="NCBI Taxonomy" id="673521"/>
    <lineage>
        <taxon>Bacteria</taxon>
        <taxon>Bacillati</taxon>
        <taxon>Actinomycetota</taxon>
        <taxon>Actinomycetes</taxon>
        <taxon>Geodermatophilales</taxon>
        <taxon>Geodermatophilaceae</taxon>
        <taxon>Trujillonella</taxon>
    </lineage>
</organism>
<dbReference type="Proteomes" id="UP000198960">
    <property type="component" value="Unassembled WGS sequence"/>
</dbReference>
<dbReference type="AlphaFoldDB" id="A0A1H8WAD5"/>
<protein>
    <recommendedName>
        <fullName evidence="3">DUF4177 domain-containing protein</fullName>
    </recommendedName>
</protein>
<evidence type="ECO:0000313" key="1">
    <source>
        <dbReference type="EMBL" id="SEP24615.1"/>
    </source>
</evidence>
<evidence type="ECO:0000313" key="2">
    <source>
        <dbReference type="Proteomes" id="UP000198960"/>
    </source>
</evidence>